<evidence type="ECO:0000313" key="1">
    <source>
        <dbReference type="EMBL" id="JAD96721.1"/>
    </source>
</evidence>
<dbReference type="EMBL" id="GBRH01201174">
    <property type="protein sequence ID" value="JAD96721.1"/>
    <property type="molecule type" value="Transcribed_RNA"/>
</dbReference>
<protein>
    <submittedName>
        <fullName evidence="1">Uncharacterized protein</fullName>
    </submittedName>
</protein>
<name>A0A0A9E9K0_ARUDO</name>
<dbReference type="AlphaFoldDB" id="A0A0A9E9K0"/>
<accession>A0A0A9E9K0</accession>
<sequence>MHVPRYSISELAEDGLLVRTR</sequence>
<reference evidence="1" key="2">
    <citation type="journal article" date="2015" name="Data Brief">
        <title>Shoot transcriptome of the giant reed, Arundo donax.</title>
        <authorList>
            <person name="Barrero R.A."/>
            <person name="Guerrero F.D."/>
            <person name="Moolhuijzen P."/>
            <person name="Goolsby J.A."/>
            <person name="Tidwell J."/>
            <person name="Bellgard S.E."/>
            <person name="Bellgard M.I."/>
        </authorList>
    </citation>
    <scope>NUCLEOTIDE SEQUENCE</scope>
    <source>
        <tissue evidence="1">Shoot tissue taken approximately 20 cm above the soil surface</tissue>
    </source>
</reference>
<proteinExistence type="predicted"/>
<reference evidence="1" key="1">
    <citation type="submission" date="2014-09" db="EMBL/GenBank/DDBJ databases">
        <authorList>
            <person name="Magalhaes I.L.F."/>
            <person name="Oliveira U."/>
            <person name="Santos F.R."/>
            <person name="Vidigal T.H.D.A."/>
            <person name="Brescovit A.D."/>
            <person name="Santos A.J."/>
        </authorList>
    </citation>
    <scope>NUCLEOTIDE SEQUENCE</scope>
    <source>
        <tissue evidence="1">Shoot tissue taken approximately 20 cm above the soil surface</tissue>
    </source>
</reference>
<organism evidence="1">
    <name type="scientific">Arundo donax</name>
    <name type="common">Giant reed</name>
    <name type="synonym">Donax arundinaceus</name>
    <dbReference type="NCBI Taxonomy" id="35708"/>
    <lineage>
        <taxon>Eukaryota</taxon>
        <taxon>Viridiplantae</taxon>
        <taxon>Streptophyta</taxon>
        <taxon>Embryophyta</taxon>
        <taxon>Tracheophyta</taxon>
        <taxon>Spermatophyta</taxon>
        <taxon>Magnoliopsida</taxon>
        <taxon>Liliopsida</taxon>
        <taxon>Poales</taxon>
        <taxon>Poaceae</taxon>
        <taxon>PACMAD clade</taxon>
        <taxon>Arundinoideae</taxon>
        <taxon>Arundineae</taxon>
        <taxon>Arundo</taxon>
    </lineage>
</organism>